<reference evidence="1" key="1">
    <citation type="submission" date="2025-08" db="UniProtKB">
        <authorList>
            <consortium name="Ensembl"/>
        </authorList>
    </citation>
    <scope>IDENTIFICATION</scope>
</reference>
<dbReference type="PANTHER" id="PTHR19446">
    <property type="entry name" value="REVERSE TRANSCRIPTASES"/>
    <property type="match status" value="1"/>
</dbReference>
<dbReference type="SUPFAM" id="SSF56672">
    <property type="entry name" value="DNA/RNA polymerases"/>
    <property type="match status" value="1"/>
</dbReference>
<protein>
    <recommendedName>
        <fullName evidence="3">Reverse transcriptase domain-containing protein</fullName>
    </recommendedName>
</protein>
<organism evidence="1 2">
    <name type="scientific">Astyanax mexicanus</name>
    <name type="common">Blind cave fish</name>
    <name type="synonym">Astyanax fasciatus mexicanus</name>
    <dbReference type="NCBI Taxonomy" id="7994"/>
    <lineage>
        <taxon>Eukaryota</taxon>
        <taxon>Metazoa</taxon>
        <taxon>Chordata</taxon>
        <taxon>Craniata</taxon>
        <taxon>Vertebrata</taxon>
        <taxon>Euteleostomi</taxon>
        <taxon>Actinopterygii</taxon>
        <taxon>Neopterygii</taxon>
        <taxon>Teleostei</taxon>
        <taxon>Ostariophysi</taxon>
        <taxon>Characiformes</taxon>
        <taxon>Characoidei</taxon>
        <taxon>Acestrorhamphidae</taxon>
        <taxon>Acestrorhamphinae</taxon>
        <taxon>Astyanax</taxon>
    </lineage>
</organism>
<evidence type="ECO:0000313" key="1">
    <source>
        <dbReference type="Ensembl" id="ENSAMXP00005005360.1"/>
    </source>
</evidence>
<accession>A0A8B9J657</accession>
<dbReference type="Ensembl" id="ENSAMXT00005006128.1">
    <property type="protein sequence ID" value="ENSAMXP00005005360.1"/>
    <property type="gene ID" value="ENSAMXG00005003315.1"/>
</dbReference>
<dbReference type="InterPro" id="IPR043502">
    <property type="entry name" value="DNA/RNA_pol_sf"/>
</dbReference>
<dbReference type="AlphaFoldDB" id="A0A8B9J657"/>
<name>A0A8B9J657_ASTMX</name>
<dbReference type="Proteomes" id="UP000694621">
    <property type="component" value="Unplaced"/>
</dbReference>
<proteinExistence type="predicted"/>
<evidence type="ECO:0000313" key="2">
    <source>
        <dbReference type="Proteomes" id="UP000694621"/>
    </source>
</evidence>
<sequence>GDKKRNRRYFLCLAQNKELNAEITEIEIEKAISRLKTNKAPGIDGFPSGQIMPLLLRCFNYTLGGGIIPPSWNKVECSSYRPIYVLNIDYKLYASILAKRLENIIPQLVDLITGFIRNRQTQDNIRPTLNTISYIPKEY</sequence>
<evidence type="ECO:0008006" key="3">
    <source>
        <dbReference type="Google" id="ProtNLM"/>
    </source>
</evidence>